<dbReference type="Proteomes" id="UP000186922">
    <property type="component" value="Unassembled WGS sequence"/>
</dbReference>
<keyword evidence="11" id="KW-0539">Nucleus</keyword>
<keyword evidence="6" id="KW-0963">Cytoplasm</keyword>
<comment type="subcellular location">
    <subcellularLocation>
        <location evidence="3">Cytoplasm</location>
    </subcellularLocation>
    <subcellularLocation>
        <location evidence="2">Mitochondrion</location>
    </subcellularLocation>
    <subcellularLocation>
        <location evidence="1">Nucleus</location>
    </subcellularLocation>
</comment>
<evidence type="ECO:0000256" key="9">
    <source>
        <dbReference type="ARBA" id="ARBA00022946"/>
    </source>
</evidence>
<evidence type="ECO:0000256" key="6">
    <source>
        <dbReference type="ARBA" id="ARBA00022490"/>
    </source>
</evidence>
<name>A0A1D1VNQ8_RAMVA</name>
<dbReference type="Pfam" id="PF06239">
    <property type="entry name" value="ECSIT_N"/>
    <property type="match status" value="1"/>
</dbReference>
<evidence type="ECO:0000256" key="1">
    <source>
        <dbReference type="ARBA" id="ARBA00004123"/>
    </source>
</evidence>
<keyword evidence="9" id="KW-0809">Transit peptide</keyword>
<dbReference type="GO" id="GO:0045087">
    <property type="term" value="P:innate immune response"/>
    <property type="evidence" value="ECO:0007669"/>
    <property type="project" value="UniProtKB-KW"/>
</dbReference>
<keyword evidence="14" id="KW-1185">Reference proteome</keyword>
<dbReference type="OrthoDB" id="10064298at2759"/>
<dbReference type="GO" id="GO:0005739">
    <property type="term" value="C:mitochondrion"/>
    <property type="evidence" value="ECO:0007669"/>
    <property type="project" value="UniProtKB-SubCell"/>
</dbReference>
<evidence type="ECO:0000256" key="2">
    <source>
        <dbReference type="ARBA" id="ARBA00004173"/>
    </source>
</evidence>
<feature type="domain" description="ECSIT C-terminal" evidence="12">
    <location>
        <begin position="268"/>
        <end position="396"/>
    </location>
</feature>
<sequence>MCSKWKHVGSIRKELISCLDHRSRPQLNAHPGIAGLSSQLARHYATAAKPPRTDSFRRKKPSDLMLQQAAEVEQKTMYFDEIKHDLRNKNAFRGAIASFLKRDIRRAGHVEFIYAALKRLKHFGVEKDLDVYKDILNVFPKGRFVAQNMWQVEFMHYPRQQDCCIDVLCEMEKYGVIGDTEMYHIILNVFGDRSYAMRKFKRMMYWYPKFRYANPYPIPWPTPKDPYEQARLALERMCPDLKKKVTVVQAHEVDEHAEDPTWIASLICPDQIVLIAKHPDDRPLYVEGEFSVHLREAWLKYFILRDEPKEMLDAGPLVNPKSYYEADTSTDWDLFFQNETSKEFAPLSSVHEQEDGNILSICITGSGSKLSLKSWIAYLTRTNPRLAQVPIVFRIRTISTDNELLVSDDNLRTAEVA</sequence>
<organism evidence="13 14">
    <name type="scientific">Ramazzottius varieornatus</name>
    <name type="common">Water bear</name>
    <name type="synonym">Tardigrade</name>
    <dbReference type="NCBI Taxonomy" id="947166"/>
    <lineage>
        <taxon>Eukaryota</taxon>
        <taxon>Metazoa</taxon>
        <taxon>Ecdysozoa</taxon>
        <taxon>Tardigrada</taxon>
        <taxon>Eutardigrada</taxon>
        <taxon>Parachela</taxon>
        <taxon>Hypsibioidea</taxon>
        <taxon>Ramazzottiidae</taxon>
        <taxon>Ramazzottius</taxon>
    </lineage>
</organism>
<keyword evidence="10" id="KW-0496">Mitochondrion</keyword>
<evidence type="ECO:0000256" key="3">
    <source>
        <dbReference type="ARBA" id="ARBA00004496"/>
    </source>
</evidence>
<evidence type="ECO:0000259" key="12">
    <source>
        <dbReference type="SMART" id="SM01284"/>
    </source>
</evidence>
<dbReference type="InterPro" id="IPR010418">
    <property type="entry name" value="ECSIT"/>
</dbReference>
<comment type="similarity">
    <text evidence="4">Belongs to the ECSIT family.</text>
</comment>
<keyword evidence="7" id="KW-0399">Innate immunity</keyword>
<evidence type="ECO:0000313" key="14">
    <source>
        <dbReference type="Proteomes" id="UP000186922"/>
    </source>
</evidence>
<dbReference type="InterPro" id="IPR029342">
    <property type="entry name" value="ECIST_C"/>
</dbReference>
<dbReference type="AlphaFoldDB" id="A0A1D1VNQ8"/>
<keyword evidence="8" id="KW-0391">Immunity</keyword>
<protein>
    <recommendedName>
        <fullName evidence="5">Evolutionarily conserved signaling intermediate in Toll pathway, mitochondrial</fullName>
    </recommendedName>
</protein>
<evidence type="ECO:0000256" key="8">
    <source>
        <dbReference type="ARBA" id="ARBA00022859"/>
    </source>
</evidence>
<dbReference type="STRING" id="947166.A0A1D1VNQ8"/>
<evidence type="ECO:0000313" key="13">
    <source>
        <dbReference type="EMBL" id="GAV02466.1"/>
    </source>
</evidence>
<accession>A0A1D1VNQ8</accession>
<dbReference type="PANTHER" id="PTHR13113">
    <property type="entry name" value="ECSIT EVOLUTIONARILY CONSERVED SIGNALING INTERMEDIATE IN TOLL PATHWAYS"/>
    <property type="match status" value="1"/>
</dbReference>
<reference evidence="13 14" key="1">
    <citation type="journal article" date="2016" name="Nat. Commun.">
        <title>Extremotolerant tardigrade genome and improved radiotolerance of human cultured cells by tardigrade-unique protein.</title>
        <authorList>
            <person name="Hashimoto T."/>
            <person name="Horikawa D.D."/>
            <person name="Saito Y."/>
            <person name="Kuwahara H."/>
            <person name="Kozuka-Hata H."/>
            <person name="Shin-I T."/>
            <person name="Minakuchi Y."/>
            <person name="Ohishi K."/>
            <person name="Motoyama A."/>
            <person name="Aizu T."/>
            <person name="Enomoto A."/>
            <person name="Kondo K."/>
            <person name="Tanaka S."/>
            <person name="Hara Y."/>
            <person name="Koshikawa S."/>
            <person name="Sagara H."/>
            <person name="Miura T."/>
            <person name="Yokobori S."/>
            <person name="Miyagawa K."/>
            <person name="Suzuki Y."/>
            <person name="Kubo T."/>
            <person name="Oyama M."/>
            <person name="Kohara Y."/>
            <person name="Fujiyama A."/>
            <person name="Arakawa K."/>
            <person name="Katayama T."/>
            <person name="Toyoda A."/>
            <person name="Kunieda T."/>
        </authorList>
    </citation>
    <scope>NUCLEOTIDE SEQUENCE [LARGE SCALE GENOMIC DNA]</scope>
    <source>
        <strain evidence="13 14">YOKOZUNA-1</strain>
    </source>
</reference>
<dbReference type="EMBL" id="BDGG01000008">
    <property type="protein sequence ID" value="GAV02466.1"/>
    <property type="molecule type" value="Genomic_DNA"/>
</dbReference>
<dbReference type="PANTHER" id="PTHR13113:SF1">
    <property type="entry name" value="EVOLUTIONARILY CONSERVED SIGNALING INTERMEDIATE IN TOLL PATHWAY, MITOCHONDRIAL"/>
    <property type="match status" value="1"/>
</dbReference>
<dbReference type="SMART" id="SM01284">
    <property type="entry name" value="ECSIT_Cterm"/>
    <property type="match status" value="1"/>
</dbReference>
<dbReference type="GO" id="GO:0007178">
    <property type="term" value="P:cell surface receptor protein serine/threonine kinase signaling pathway"/>
    <property type="evidence" value="ECO:0007669"/>
    <property type="project" value="TreeGrafter"/>
</dbReference>
<evidence type="ECO:0000256" key="5">
    <source>
        <dbReference type="ARBA" id="ARBA00019998"/>
    </source>
</evidence>
<dbReference type="Pfam" id="PF14784">
    <property type="entry name" value="ECSIT_C"/>
    <property type="match status" value="1"/>
</dbReference>
<evidence type="ECO:0000256" key="11">
    <source>
        <dbReference type="ARBA" id="ARBA00023242"/>
    </source>
</evidence>
<dbReference type="InterPro" id="IPR046448">
    <property type="entry name" value="ECSIT_N"/>
</dbReference>
<evidence type="ECO:0000256" key="7">
    <source>
        <dbReference type="ARBA" id="ARBA00022588"/>
    </source>
</evidence>
<evidence type="ECO:0000256" key="10">
    <source>
        <dbReference type="ARBA" id="ARBA00023128"/>
    </source>
</evidence>
<comment type="caution">
    <text evidence="13">The sequence shown here is derived from an EMBL/GenBank/DDBJ whole genome shotgun (WGS) entry which is preliminary data.</text>
</comment>
<evidence type="ECO:0000256" key="4">
    <source>
        <dbReference type="ARBA" id="ARBA00007674"/>
    </source>
</evidence>
<dbReference type="GO" id="GO:0005634">
    <property type="term" value="C:nucleus"/>
    <property type="evidence" value="ECO:0007669"/>
    <property type="project" value="UniProtKB-SubCell"/>
</dbReference>
<gene>
    <name evidence="13" type="primary">RvY_13029-1</name>
    <name evidence="13" type="synonym">RvY_13029.1</name>
    <name evidence="13" type="ORF">RvY_13029</name>
</gene>
<proteinExistence type="inferred from homology"/>